<sequence>MPEARLKRMPPYRMRRLVDVAAAEFAAFGYENASLNRIIEHCEMSKSSFYYVLSSKAELFDFVVQQLTEEVARHISIPPAEFFTGPLFWPKLHDFFDELIAASDHQPALTLGRVFYSGPAPETTAVNATLAAAHAWVAEVVQVGRDARAVRDDLPAALQVTLVFRMLQVFDEWTVQRIDEFRAEDLKALAGAQFAAIRRLLAP</sequence>
<gene>
    <name evidence="6" type="ORF">N4S67_00580</name>
</gene>
<name>A0ABT2M3S1_9MYCO</name>
<comment type="caution">
    <text evidence="6">The sequence shown here is derived from an EMBL/GenBank/DDBJ whole genome shotgun (WGS) entry which is preliminary data.</text>
</comment>
<keyword evidence="2 4" id="KW-0238">DNA-binding</keyword>
<dbReference type="RefSeq" id="WP_260990998.1">
    <property type="nucleotide sequence ID" value="NZ_JAODWD010000001.1"/>
</dbReference>
<feature type="DNA-binding region" description="H-T-H motif" evidence="4">
    <location>
        <begin position="34"/>
        <end position="53"/>
    </location>
</feature>
<dbReference type="Pfam" id="PF00440">
    <property type="entry name" value="TetR_N"/>
    <property type="match status" value="1"/>
</dbReference>
<dbReference type="EMBL" id="JAODWD010000001">
    <property type="protein sequence ID" value="MCT7656909.1"/>
    <property type="molecule type" value="Genomic_DNA"/>
</dbReference>
<reference evidence="7" key="1">
    <citation type="submission" date="2023-07" db="EMBL/GenBank/DDBJ databases">
        <authorList>
            <person name="Deng Y."/>
            <person name="Zhang Y.-Q."/>
        </authorList>
    </citation>
    <scope>NUCLEOTIDE SEQUENCE [LARGE SCALE GENOMIC DNA]</scope>
    <source>
        <strain evidence="7">CPCC 205710</strain>
    </source>
</reference>
<dbReference type="InterPro" id="IPR001647">
    <property type="entry name" value="HTH_TetR"/>
</dbReference>
<evidence type="ECO:0000256" key="1">
    <source>
        <dbReference type="ARBA" id="ARBA00023015"/>
    </source>
</evidence>
<dbReference type="InterPro" id="IPR009057">
    <property type="entry name" value="Homeodomain-like_sf"/>
</dbReference>
<dbReference type="Proteomes" id="UP001206639">
    <property type="component" value="Unassembled WGS sequence"/>
</dbReference>
<evidence type="ECO:0000313" key="7">
    <source>
        <dbReference type="Proteomes" id="UP001206639"/>
    </source>
</evidence>
<proteinExistence type="predicted"/>
<dbReference type="InterPro" id="IPR050109">
    <property type="entry name" value="HTH-type_TetR-like_transc_reg"/>
</dbReference>
<evidence type="ECO:0000259" key="5">
    <source>
        <dbReference type="PROSITE" id="PS50977"/>
    </source>
</evidence>
<feature type="domain" description="HTH tetR-type" evidence="5">
    <location>
        <begin position="11"/>
        <end position="71"/>
    </location>
</feature>
<evidence type="ECO:0000256" key="3">
    <source>
        <dbReference type="ARBA" id="ARBA00023163"/>
    </source>
</evidence>
<evidence type="ECO:0000256" key="2">
    <source>
        <dbReference type="ARBA" id="ARBA00023125"/>
    </source>
</evidence>
<evidence type="ECO:0000313" key="6">
    <source>
        <dbReference type="EMBL" id="MCT7656909.1"/>
    </source>
</evidence>
<evidence type="ECO:0000256" key="4">
    <source>
        <dbReference type="PROSITE-ProRule" id="PRU00335"/>
    </source>
</evidence>
<protein>
    <submittedName>
        <fullName evidence="6">TetR/AcrR family transcriptional regulator</fullName>
    </submittedName>
</protein>
<keyword evidence="1" id="KW-0805">Transcription regulation</keyword>
<dbReference type="PROSITE" id="PS50977">
    <property type="entry name" value="HTH_TETR_2"/>
    <property type="match status" value="1"/>
</dbReference>
<dbReference type="Gene3D" id="1.10.357.10">
    <property type="entry name" value="Tetracycline Repressor, domain 2"/>
    <property type="match status" value="1"/>
</dbReference>
<organism evidence="6 7">
    <name type="scientific">Mycobacterium deserti</name>
    <dbReference type="NCBI Taxonomy" id="2978347"/>
    <lineage>
        <taxon>Bacteria</taxon>
        <taxon>Bacillati</taxon>
        <taxon>Actinomycetota</taxon>
        <taxon>Actinomycetes</taxon>
        <taxon>Mycobacteriales</taxon>
        <taxon>Mycobacteriaceae</taxon>
        <taxon>Mycobacterium</taxon>
    </lineage>
</organism>
<dbReference type="PANTHER" id="PTHR30055">
    <property type="entry name" value="HTH-TYPE TRANSCRIPTIONAL REGULATOR RUTR"/>
    <property type="match status" value="1"/>
</dbReference>
<accession>A0ABT2M3S1</accession>
<keyword evidence="3" id="KW-0804">Transcription</keyword>
<dbReference type="PANTHER" id="PTHR30055:SF234">
    <property type="entry name" value="HTH-TYPE TRANSCRIPTIONAL REGULATOR BETI"/>
    <property type="match status" value="1"/>
</dbReference>
<keyword evidence="7" id="KW-1185">Reference proteome</keyword>
<dbReference type="SUPFAM" id="SSF46689">
    <property type="entry name" value="Homeodomain-like"/>
    <property type="match status" value="1"/>
</dbReference>